<dbReference type="InterPro" id="IPR011141">
    <property type="entry name" value="Polyketide_synthase_type-III"/>
</dbReference>
<evidence type="ECO:0000256" key="1">
    <source>
        <dbReference type="ARBA" id="ARBA00005531"/>
    </source>
</evidence>
<dbReference type="InterPro" id="IPR001099">
    <property type="entry name" value="Chalcone/stilbene_synt_N"/>
</dbReference>
<dbReference type="AlphaFoldDB" id="A0A9R0VDD3"/>
<sequence>MIWTCYANKSSLLTVPLLSCRWLAKQACDSLARNTVREIRHLKRADGPAAVLAIGTANPPNRLSQEEYVEYYFRVTKSQHLTDLKRKFKLICDRTATAKRFFHHTQELLDAHPRFFDGGQDRLEIAAAVAPELAASAATKAIAKWGRPATDITHLILSTNSCALSPGVDLRLASLLGLGSSVVRTLLQLTGCSGGSASLRLAKDIAENNCGARVLVACVELSVAALRGPEENYPHTLISQAIFSDGAGAVIVGADAVHPLERPLFEMVSASQTVIPDTDRVAVIKTGEGGIYHQLFMQELAPIATHNIERCISDELKQLGIDAQWNDLFWAVHPGVTALLDSIDLALMLDPGKLAASRTVLREYGNMLSATVIFVLDEQRRRMEEDGEEGVWGVMLGFGPGFTIETMVLHATTNLKQNHARM</sequence>
<dbReference type="FunFam" id="3.40.47.10:FF:000025">
    <property type="entry name" value="Chalcone synthase 2"/>
    <property type="match status" value="1"/>
</dbReference>
<evidence type="ECO:0008006" key="8">
    <source>
        <dbReference type="Google" id="ProtNLM"/>
    </source>
</evidence>
<dbReference type="PIRSF" id="PIRSF000451">
    <property type="entry name" value="PKS_III"/>
    <property type="match status" value="1"/>
</dbReference>
<evidence type="ECO:0000256" key="2">
    <source>
        <dbReference type="PIRSR" id="PIRSR000451-1"/>
    </source>
</evidence>
<dbReference type="Pfam" id="PF02797">
    <property type="entry name" value="Chal_sti_synt_C"/>
    <property type="match status" value="1"/>
</dbReference>
<feature type="active site" description="Acyl-thioester intermediate" evidence="2">
    <location>
        <position position="192"/>
    </location>
</feature>
<name>A0A9R0VDD3_TRITD</name>
<dbReference type="FunFam" id="3.40.47.10:FF:000014">
    <property type="entry name" value="Chalcone synthase 1"/>
    <property type="match status" value="1"/>
</dbReference>
<feature type="domain" description="Chalcone/stilbene synthase C-terminal" evidence="5">
    <location>
        <begin position="266"/>
        <end position="411"/>
    </location>
</feature>
<dbReference type="Gene3D" id="3.40.47.10">
    <property type="match status" value="2"/>
</dbReference>
<dbReference type="GO" id="GO:0016747">
    <property type="term" value="F:acyltransferase activity, transferring groups other than amino-acyl groups"/>
    <property type="evidence" value="ECO:0007669"/>
    <property type="project" value="InterPro"/>
</dbReference>
<evidence type="ECO:0000313" key="7">
    <source>
        <dbReference type="Proteomes" id="UP000324705"/>
    </source>
</evidence>
<organism evidence="6 7">
    <name type="scientific">Triticum turgidum subsp. durum</name>
    <name type="common">Durum wheat</name>
    <name type="synonym">Triticum durum</name>
    <dbReference type="NCBI Taxonomy" id="4567"/>
    <lineage>
        <taxon>Eukaryota</taxon>
        <taxon>Viridiplantae</taxon>
        <taxon>Streptophyta</taxon>
        <taxon>Embryophyta</taxon>
        <taxon>Tracheophyta</taxon>
        <taxon>Spermatophyta</taxon>
        <taxon>Magnoliopsida</taxon>
        <taxon>Liliopsida</taxon>
        <taxon>Poales</taxon>
        <taxon>Poaceae</taxon>
        <taxon>BOP clade</taxon>
        <taxon>Pooideae</taxon>
        <taxon>Triticodae</taxon>
        <taxon>Triticeae</taxon>
        <taxon>Triticinae</taxon>
        <taxon>Triticum</taxon>
    </lineage>
</organism>
<dbReference type="InterPro" id="IPR012328">
    <property type="entry name" value="Chalcone/stilbene_synt_C"/>
</dbReference>
<dbReference type="Pfam" id="PF00195">
    <property type="entry name" value="Chal_sti_synt_N"/>
    <property type="match status" value="1"/>
</dbReference>
<feature type="domain" description="Chalcone/stilbene synthase N-terminal" evidence="4">
    <location>
        <begin position="37"/>
        <end position="255"/>
    </location>
</feature>
<proteinExistence type="inferred from homology"/>
<dbReference type="OMA" id="PEENYPH"/>
<dbReference type="GO" id="GO:0030639">
    <property type="term" value="P:polyketide biosynthetic process"/>
    <property type="evidence" value="ECO:0007669"/>
    <property type="project" value="TreeGrafter"/>
</dbReference>
<dbReference type="GO" id="GO:0010208">
    <property type="term" value="P:pollen wall assembly"/>
    <property type="evidence" value="ECO:0007669"/>
    <property type="project" value="UniProtKB-ARBA"/>
</dbReference>
<evidence type="ECO:0000256" key="3">
    <source>
        <dbReference type="RuleBase" id="RU003633"/>
    </source>
</evidence>
<keyword evidence="3" id="KW-0012">Acyltransferase</keyword>
<accession>A0A9R0VDD3</accession>
<evidence type="ECO:0000313" key="6">
    <source>
        <dbReference type="EMBL" id="VAH21171.1"/>
    </source>
</evidence>
<evidence type="ECO:0000259" key="5">
    <source>
        <dbReference type="Pfam" id="PF02797"/>
    </source>
</evidence>
<keyword evidence="3" id="KW-0808">Transferase</keyword>
<dbReference type="InterPro" id="IPR016039">
    <property type="entry name" value="Thiolase-like"/>
</dbReference>
<dbReference type="PANTHER" id="PTHR11877:SF24">
    <property type="entry name" value="OS07G0526400 PROTEIN"/>
    <property type="match status" value="1"/>
</dbReference>
<dbReference type="Gramene" id="TRITD1Bv1G185760.1">
    <property type="protein sequence ID" value="TRITD1Bv1G185760.1"/>
    <property type="gene ID" value="TRITD1Bv1G185760"/>
</dbReference>
<reference evidence="6 7" key="1">
    <citation type="submission" date="2017-09" db="EMBL/GenBank/DDBJ databases">
        <authorList>
            <consortium name="International Durum Wheat Genome Sequencing Consortium (IDWGSC)"/>
            <person name="Milanesi L."/>
        </authorList>
    </citation>
    <scope>NUCLEOTIDE SEQUENCE [LARGE SCALE GENOMIC DNA]</scope>
    <source>
        <strain evidence="7">cv. Svevo</strain>
    </source>
</reference>
<dbReference type="EMBL" id="LT934112">
    <property type="protein sequence ID" value="VAH21171.1"/>
    <property type="molecule type" value="Genomic_DNA"/>
</dbReference>
<dbReference type="Proteomes" id="UP000324705">
    <property type="component" value="Chromosome 1B"/>
</dbReference>
<protein>
    <recommendedName>
        <fullName evidence="8">Chalcone synthase</fullName>
    </recommendedName>
</protein>
<dbReference type="PANTHER" id="PTHR11877">
    <property type="entry name" value="HYDROXYMETHYLGLUTARYL-COA SYNTHASE"/>
    <property type="match status" value="1"/>
</dbReference>
<comment type="similarity">
    <text evidence="1 3">Belongs to the thiolase-like superfamily. Chalcone/stilbene synthases family.</text>
</comment>
<dbReference type="SUPFAM" id="SSF53901">
    <property type="entry name" value="Thiolase-like"/>
    <property type="match status" value="2"/>
</dbReference>
<gene>
    <name evidence="6" type="ORF">TRITD_1Bv1G185760</name>
</gene>
<evidence type="ECO:0000259" key="4">
    <source>
        <dbReference type="Pfam" id="PF00195"/>
    </source>
</evidence>
<keyword evidence="7" id="KW-1185">Reference proteome</keyword>
<dbReference type="CDD" id="cd00831">
    <property type="entry name" value="CHS_like"/>
    <property type="match status" value="1"/>
</dbReference>